<feature type="region of interest" description="Disordered" evidence="1">
    <location>
        <begin position="86"/>
        <end position="130"/>
    </location>
</feature>
<evidence type="ECO:0000313" key="3">
    <source>
        <dbReference type="Proteomes" id="UP000648663"/>
    </source>
</evidence>
<feature type="compositionally biased region" description="Low complexity" evidence="1">
    <location>
        <begin position="16"/>
        <end position="30"/>
    </location>
</feature>
<gene>
    <name evidence="2" type="ORF">GCM10011589_35820</name>
</gene>
<dbReference type="EMBL" id="BMMI01000007">
    <property type="protein sequence ID" value="GGL76569.1"/>
    <property type="molecule type" value="Genomic_DNA"/>
</dbReference>
<evidence type="ECO:0000256" key="1">
    <source>
        <dbReference type="SAM" id="MobiDB-lite"/>
    </source>
</evidence>
<reference evidence="3" key="1">
    <citation type="journal article" date="2019" name="Int. J. Syst. Evol. Microbiol.">
        <title>The Global Catalogue of Microorganisms (GCM) 10K type strain sequencing project: providing services to taxonomists for standard genome sequencing and annotation.</title>
        <authorList>
            <consortium name="The Broad Institute Genomics Platform"/>
            <consortium name="The Broad Institute Genome Sequencing Center for Infectious Disease"/>
            <person name="Wu L."/>
            <person name="Ma J."/>
        </authorList>
    </citation>
    <scope>NUCLEOTIDE SEQUENCE [LARGE SCALE GENOMIC DNA]</scope>
    <source>
        <strain evidence="3">CGMCC 4.5581</strain>
    </source>
</reference>
<sequence>MTEQPTGHPRRRSDASRQGSGPCSSSTSTASYWRRCVPERILLCLRTREHGARQGPGTEPLPVPAPLADRVALAAVQRLLTALTPAQSRGSERGRLPAADGRICKGCPPRTGASAEGCPQSRETENGLAD</sequence>
<protein>
    <submittedName>
        <fullName evidence="2">Uncharacterized protein</fullName>
    </submittedName>
</protein>
<proteinExistence type="predicted"/>
<name>A0ABQ2G5J6_9ACTN</name>
<organism evidence="2 3">
    <name type="scientific">Modestobacter marinus</name>
    <dbReference type="NCBI Taxonomy" id="477641"/>
    <lineage>
        <taxon>Bacteria</taxon>
        <taxon>Bacillati</taxon>
        <taxon>Actinomycetota</taxon>
        <taxon>Actinomycetes</taxon>
        <taxon>Geodermatophilales</taxon>
        <taxon>Geodermatophilaceae</taxon>
        <taxon>Modestobacter</taxon>
    </lineage>
</organism>
<evidence type="ECO:0000313" key="2">
    <source>
        <dbReference type="EMBL" id="GGL76569.1"/>
    </source>
</evidence>
<keyword evidence="3" id="KW-1185">Reference proteome</keyword>
<comment type="caution">
    <text evidence="2">The sequence shown here is derived from an EMBL/GenBank/DDBJ whole genome shotgun (WGS) entry which is preliminary data.</text>
</comment>
<feature type="region of interest" description="Disordered" evidence="1">
    <location>
        <begin position="1"/>
        <end position="30"/>
    </location>
</feature>
<accession>A0ABQ2G5J6</accession>
<dbReference type="Proteomes" id="UP000648663">
    <property type="component" value="Unassembled WGS sequence"/>
</dbReference>